<organism evidence="2 3">
    <name type="scientific">Shigella phage MK-13</name>
    <dbReference type="NCBI Taxonomy" id="2530042"/>
    <lineage>
        <taxon>Viruses</taxon>
        <taxon>Duplodnaviria</taxon>
        <taxon>Heunggongvirae</taxon>
        <taxon>Uroviricota</taxon>
        <taxon>Caudoviricetes</taxon>
        <taxon>Pantevenvirales</taxon>
        <taxon>Ackermannviridae</taxon>
        <taxon>Aglimvirinae</taxon>
        <taxon>Agtrevirus</taxon>
        <taxon>Agtrevirus MK13</taxon>
    </lineage>
</organism>
<dbReference type="Proteomes" id="UP000320418">
    <property type="component" value="Segment"/>
</dbReference>
<accession>A0A513QBP8</accession>
<gene>
    <name evidence="2" type="ORF">MK13_00124</name>
</gene>
<feature type="compositionally biased region" description="Acidic residues" evidence="1">
    <location>
        <begin position="56"/>
        <end position="66"/>
    </location>
</feature>
<sequence>MSLKEDSVNTTVANSTFREWHDVLCKVAKSQGGSAADADAWRDDYEAGKTPRQSWEDEWGWEEQEG</sequence>
<evidence type="ECO:0000313" key="2">
    <source>
        <dbReference type="EMBL" id="QBJ04353.1"/>
    </source>
</evidence>
<evidence type="ECO:0000256" key="1">
    <source>
        <dbReference type="SAM" id="MobiDB-lite"/>
    </source>
</evidence>
<reference evidence="2 3" key="1">
    <citation type="submission" date="2019-02" db="EMBL/GenBank/DDBJ databases">
        <title>Prevalence of Shigella boydii in Bangladesh: Isolation and characterization of a rare phage that can robustly identify Shigella boydii type 1.</title>
        <authorList>
            <person name="Akter M."/>
            <person name="Brown N."/>
            <person name="Clokie M."/>
            <person name="Yeasmin M."/>
            <person name="Tareq T."/>
            <person name="Baddam R."/>
            <person name="Azad M.A.K."/>
            <person name="Ghosh A.N."/>
            <person name="Ahmed N."/>
            <person name="Talukder K.A."/>
        </authorList>
    </citation>
    <scope>NUCLEOTIDE SEQUENCE [LARGE SCALE GENOMIC DNA]</scope>
</reference>
<name>A0A513QBP8_9CAUD</name>
<evidence type="ECO:0000313" key="3">
    <source>
        <dbReference type="Proteomes" id="UP000320418"/>
    </source>
</evidence>
<dbReference type="EMBL" id="MK509462">
    <property type="protein sequence ID" value="QBJ04353.1"/>
    <property type="molecule type" value="Genomic_DNA"/>
</dbReference>
<protein>
    <submittedName>
        <fullName evidence="2">Uncharacterized protein</fullName>
    </submittedName>
</protein>
<feature type="region of interest" description="Disordered" evidence="1">
    <location>
        <begin position="30"/>
        <end position="66"/>
    </location>
</feature>
<proteinExistence type="predicted"/>
<feature type="compositionally biased region" description="Basic and acidic residues" evidence="1">
    <location>
        <begin position="39"/>
        <end position="49"/>
    </location>
</feature>
<keyword evidence="3" id="KW-1185">Reference proteome</keyword>